<dbReference type="Proteomes" id="UP000676325">
    <property type="component" value="Unassembled WGS sequence"/>
</dbReference>
<feature type="domain" description="Transcription regulator PadR N-terminal" evidence="2">
    <location>
        <begin position="95"/>
        <end position="163"/>
    </location>
</feature>
<accession>A0A941EBC1</accession>
<evidence type="ECO:0000259" key="2">
    <source>
        <dbReference type="Pfam" id="PF03551"/>
    </source>
</evidence>
<dbReference type="Pfam" id="PF03551">
    <property type="entry name" value="PadR"/>
    <property type="match status" value="1"/>
</dbReference>
<dbReference type="InterPro" id="IPR036390">
    <property type="entry name" value="WH_DNA-bd_sf"/>
</dbReference>
<dbReference type="InterPro" id="IPR011991">
    <property type="entry name" value="ArsR-like_HTH"/>
</dbReference>
<organism evidence="3 4">
    <name type="scientific">Actinospica acidithermotolerans</name>
    <dbReference type="NCBI Taxonomy" id="2828514"/>
    <lineage>
        <taxon>Bacteria</taxon>
        <taxon>Bacillati</taxon>
        <taxon>Actinomycetota</taxon>
        <taxon>Actinomycetes</taxon>
        <taxon>Catenulisporales</taxon>
        <taxon>Actinospicaceae</taxon>
        <taxon>Actinospica</taxon>
    </lineage>
</organism>
<dbReference type="CDD" id="cd00090">
    <property type="entry name" value="HTH_ARSR"/>
    <property type="match status" value="1"/>
</dbReference>
<dbReference type="AlphaFoldDB" id="A0A941EBC1"/>
<reference evidence="3" key="1">
    <citation type="submission" date="2021-04" db="EMBL/GenBank/DDBJ databases">
        <title>Genome based classification of Actinospica acidithermotolerans sp. nov., an actinobacterium isolated from an Indonesian hot spring.</title>
        <authorList>
            <person name="Kusuma A.B."/>
            <person name="Putra K.E."/>
            <person name="Nafisah S."/>
            <person name="Loh J."/>
            <person name="Nouioui I."/>
            <person name="Goodfellow M."/>
        </authorList>
    </citation>
    <scope>NUCLEOTIDE SEQUENCE</scope>
    <source>
        <strain evidence="3">MGRD01-02</strain>
    </source>
</reference>
<dbReference type="Gene3D" id="1.10.10.10">
    <property type="entry name" value="Winged helix-like DNA-binding domain superfamily/Winged helix DNA-binding domain"/>
    <property type="match status" value="1"/>
</dbReference>
<dbReference type="EMBL" id="JAGSOH010000056">
    <property type="protein sequence ID" value="MBR7828421.1"/>
    <property type="molecule type" value="Genomic_DNA"/>
</dbReference>
<name>A0A941EBC1_9ACTN</name>
<feature type="region of interest" description="Disordered" evidence="1">
    <location>
        <begin position="1"/>
        <end position="88"/>
    </location>
</feature>
<keyword evidence="4" id="KW-1185">Reference proteome</keyword>
<evidence type="ECO:0000313" key="3">
    <source>
        <dbReference type="EMBL" id="MBR7828421.1"/>
    </source>
</evidence>
<proteinExistence type="predicted"/>
<comment type="caution">
    <text evidence="3">The sequence shown here is derived from an EMBL/GenBank/DDBJ whole genome shotgun (WGS) entry which is preliminary data.</text>
</comment>
<dbReference type="RefSeq" id="WP_212519557.1">
    <property type="nucleotide sequence ID" value="NZ_JAGSOH010000056.1"/>
</dbReference>
<dbReference type="SUPFAM" id="SSF46785">
    <property type="entry name" value="Winged helix' DNA-binding domain"/>
    <property type="match status" value="1"/>
</dbReference>
<evidence type="ECO:0000313" key="4">
    <source>
        <dbReference type="Proteomes" id="UP000676325"/>
    </source>
</evidence>
<dbReference type="PANTHER" id="PTHR43252">
    <property type="entry name" value="TRANSCRIPTIONAL REGULATOR YQJI"/>
    <property type="match status" value="1"/>
</dbReference>
<dbReference type="InterPro" id="IPR036388">
    <property type="entry name" value="WH-like_DNA-bd_sf"/>
</dbReference>
<dbReference type="PANTHER" id="PTHR43252:SF2">
    <property type="entry name" value="TRANSCRIPTION REGULATOR, PADR-LIKE FAMILY"/>
    <property type="match status" value="1"/>
</dbReference>
<sequence>MRKFDSGLEGPHPERRGRGRGGDQQRRRGEREEGFGPRGRHGHHMHGGFPPIPPGGPQFGGPDFGFGPGPGPFGGPRGRGRGRGRAGRGDVRAAIISLLSEQPRNGYQIIQEINERTGGLWRVSSGSVYPAISQLEDEGLIEPTDGDGRKLFALTEAGRAHAEENADQLARLWEAGAGDSRFTEFLRYRELMGQLVAATRQVNEVGTAAQREEAKQVLIKARQALYKILAADPADDEAEPVDEA</sequence>
<evidence type="ECO:0000256" key="1">
    <source>
        <dbReference type="SAM" id="MobiDB-lite"/>
    </source>
</evidence>
<dbReference type="InterPro" id="IPR005149">
    <property type="entry name" value="Tscrpt_reg_PadR_N"/>
</dbReference>
<gene>
    <name evidence="3" type="ORF">KDK95_19070</name>
</gene>
<feature type="compositionally biased region" description="Basic and acidic residues" evidence="1">
    <location>
        <begin position="1"/>
        <end position="35"/>
    </location>
</feature>
<feature type="compositionally biased region" description="Gly residues" evidence="1">
    <location>
        <begin position="57"/>
        <end position="77"/>
    </location>
</feature>
<protein>
    <submittedName>
        <fullName evidence="3">Helix-turn-helix transcriptional regulator</fullName>
    </submittedName>
</protein>